<comment type="similarity">
    <text evidence="2 6">Belongs to the FPP/GGPP synthase family.</text>
</comment>
<dbReference type="PANTHER" id="PTHR12001">
    <property type="entry name" value="GERANYLGERANYL PYROPHOSPHATE SYNTHASE"/>
    <property type="match status" value="1"/>
</dbReference>
<dbReference type="PANTHER" id="PTHR12001:SF69">
    <property type="entry name" value="ALL TRANS-POLYPRENYL-DIPHOSPHATE SYNTHASE PDSS1"/>
    <property type="match status" value="1"/>
</dbReference>
<evidence type="ECO:0000256" key="3">
    <source>
        <dbReference type="ARBA" id="ARBA00022679"/>
    </source>
</evidence>
<dbReference type="SFLD" id="SFLDS00005">
    <property type="entry name" value="Isoprenoid_Synthase_Type_I"/>
    <property type="match status" value="1"/>
</dbReference>
<dbReference type="InterPro" id="IPR008949">
    <property type="entry name" value="Isoprenoid_synthase_dom_sf"/>
</dbReference>
<protein>
    <submittedName>
        <fullName evidence="7">Octaprenyl diphosphate synthase</fullName>
    </submittedName>
</protein>
<dbReference type="Pfam" id="PF00348">
    <property type="entry name" value="polyprenyl_synt"/>
    <property type="match status" value="1"/>
</dbReference>
<keyword evidence="3 6" id="KW-0808">Transferase</keyword>
<dbReference type="CDD" id="cd00685">
    <property type="entry name" value="Trans_IPPS_HT"/>
    <property type="match status" value="1"/>
</dbReference>
<keyword evidence="4" id="KW-0479">Metal-binding</keyword>
<evidence type="ECO:0000313" key="7">
    <source>
        <dbReference type="EMBL" id="BDU69325.1"/>
    </source>
</evidence>
<proteinExistence type="inferred from homology"/>
<name>A0ABN6UXF2_9BACT</name>
<dbReference type="InterPro" id="IPR000092">
    <property type="entry name" value="Polyprenyl_synt"/>
</dbReference>
<evidence type="ECO:0000256" key="1">
    <source>
        <dbReference type="ARBA" id="ARBA00001946"/>
    </source>
</evidence>
<organism evidence="7 8">
    <name type="scientific">Geothrix oryzae</name>
    <dbReference type="NCBI Taxonomy" id="2927975"/>
    <lineage>
        <taxon>Bacteria</taxon>
        <taxon>Pseudomonadati</taxon>
        <taxon>Acidobacteriota</taxon>
        <taxon>Holophagae</taxon>
        <taxon>Holophagales</taxon>
        <taxon>Holophagaceae</taxon>
        <taxon>Geothrix</taxon>
    </lineage>
</organism>
<evidence type="ECO:0000256" key="2">
    <source>
        <dbReference type="ARBA" id="ARBA00006706"/>
    </source>
</evidence>
<dbReference type="PROSITE" id="PS00444">
    <property type="entry name" value="POLYPRENYL_SYNTHASE_2"/>
    <property type="match status" value="1"/>
</dbReference>
<keyword evidence="5" id="KW-0460">Magnesium</keyword>
<accession>A0ABN6UXF2</accession>
<dbReference type="Gene3D" id="1.10.600.10">
    <property type="entry name" value="Farnesyl Diphosphate Synthase"/>
    <property type="match status" value="1"/>
</dbReference>
<evidence type="ECO:0000256" key="5">
    <source>
        <dbReference type="ARBA" id="ARBA00022842"/>
    </source>
</evidence>
<gene>
    <name evidence="7" type="primary">ispB</name>
    <name evidence="7" type="ORF">GETHOR_14260</name>
</gene>
<evidence type="ECO:0000256" key="4">
    <source>
        <dbReference type="ARBA" id="ARBA00022723"/>
    </source>
</evidence>
<dbReference type="SUPFAM" id="SSF48576">
    <property type="entry name" value="Terpenoid synthases"/>
    <property type="match status" value="1"/>
</dbReference>
<evidence type="ECO:0000256" key="6">
    <source>
        <dbReference type="RuleBase" id="RU004466"/>
    </source>
</evidence>
<dbReference type="InterPro" id="IPR033749">
    <property type="entry name" value="Polyprenyl_synt_CS"/>
</dbReference>
<keyword evidence="8" id="KW-1185">Reference proteome</keyword>
<evidence type="ECO:0000313" key="8">
    <source>
        <dbReference type="Proteomes" id="UP001242010"/>
    </source>
</evidence>
<dbReference type="RefSeq" id="WP_286355965.1">
    <property type="nucleotide sequence ID" value="NZ_AP027079.1"/>
</dbReference>
<dbReference type="PROSITE" id="PS00723">
    <property type="entry name" value="POLYPRENYL_SYNTHASE_1"/>
    <property type="match status" value="1"/>
</dbReference>
<reference evidence="8" key="1">
    <citation type="journal article" date="2023" name="Int. J. Syst. Evol. Microbiol.">
        <title>Mesoterricola silvestris gen. nov., sp. nov., Mesoterricola sediminis sp. nov., Geothrix oryzae sp. nov., Geothrix edaphica sp. nov., Geothrix rubra sp. nov., and Geothrix limicola sp. nov., six novel members of Acidobacteriota isolated from soils.</title>
        <authorList>
            <person name="Itoh H."/>
            <person name="Sugisawa Y."/>
            <person name="Mise K."/>
            <person name="Xu Z."/>
            <person name="Kuniyasu M."/>
            <person name="Ushijima N."/>
            <person name="Kawano K."/>
            <person name="Kobayashi E."/>
            <person name="Shiratori Y."/>
            <person name="Masuda Y."/>
            <person name="Senoo K."/>
        </authorList>
    </citation>
    <scope>NUCLEOTIDE SEQUENCE [LARGE SCALE GENOMIC DNA]</scope>
    <source>
        <strain evidence="8">Red222</strain>
    </source>
</reference>
<dbReference type="Proteomes" id="UP001242010">
    <property type="component" value="Chromosome"/>
</dbReference>
<comment type="cofactor">
    <cofactor evidence="1">
        <name>Mg(2+)</name>
        <dbReference type="ChEBI" id="CHEBI:18420"/>
    </cofactor>
</comment>
<sequence>MSRLDLSRYFLPIAPKLAGVEAELQRILQSDVEVVQKLADHVRGGQGKRLRPALVMLSSRFCGVPNDEDVRFGAVFELIHTATLVHDDVIDHAQLRRGMPTLNRLWGNTLTVLFGDLLYLVAMNEAIAGRSWRMMEIFAEVTTRMIEGELIQNDVLFKLDTSRKDYFDIQERKTALLFSGCTETGAVLTGRNPEECIAMRQYGLEVGRAFQLVDDLLDYTATSEQLGKPAFSDLREGKLTLPMLTLLEKAPDEARSLVRTIWDRGEEVPIPEDEEAHLRALIVQHDALAETRELAVKASRNAVAHLALVQGEAATGELLREIPEALLSRSM</sequence>
<dbReference type="EMBL" id="AP027079">
    <property type="protein sequence ID" value="BDU69325.1"/>
    <property type="molecule type" value="Genomic_DNA"/>
</dbReference>